<comment type="subcellular location">
    <subcellularLocation>
        <location evidence="1">Peroxisome</location>
    </subcellularLocation>
</comment>
<feature type="active site" description="Acyl-thioester intermediate" evidence="12">
    <location>
        <position position="115"/>
    </location>
</feature>
<evidence type="ECO:0000313" key="17">
    <source>
        <dbReference type="Proteomes" id="UP000761534"/>
    </source>
</evidence>
<reference evidence="16" key="1">
    <citation type="journal article" date="2019" name="G3 (Bethesda)">
        <title>Genome Assemblies of Two Rare Opportunistic Yeast Pathogens: Diutina rugosa (syn. Candida rugosa) and Trichomonascus ciferrii (syn. Candida ciferrii).</title>
        <authorList>
            <person name="Mixao V."/>
            <person name="Saus E."/>
            <person name="Hansen A.P."/>
            <person name="Lass-Florl C."/>
            <person name="Gabaldon T."/>
        </authorList>
    </citation>
    <scope>NUCLEOTIDE SEQUENCE</scope>
    <source>
        <strain evidence="16">CBS 4856</strain>
    </source>
</reference>
<feature type="active site" description="Proton acceptor" evidence="12">
    <location>
        <position position="372"/>
    </location>
</feature>
<dbReference type="InterPro" id="IPR002155">
    <property type="entry name" value="Thiolase"/>
</dbReference>
<evidence type="ECO:0000313" key="16">
    <source>
        <dbReference type="EMBL" id="KAA8915836.1"/>
    </source>
</evidence>
<dbReference type="InterPro" id="IPR020615">
    <property type="entry name" value="Thiolase_acyl_enz_int_AS"/>
</dbReference>
<comment type="pathway">
    <text evidence="2">Lipid metabolism; fatty acid metabolism.</text>
</comment>
<dbReference type="FunFam" id="3.40.47.10:FF:000010">
    <property type="entry name" value="Acetyl-CoA acetyltransferase (Thiolase)"/>
    <property type="match status" value="1"/>
</dbReference>
<dbReference type="NCBIfam" id="TIGR01930">
    <property type="entry name" value="AcCoA-C-Actrans"/>
    <property type="match status" value="1"/>
</dbReference>
<dbReference type="EC" id="2.3.1.16" evidence="10"/>
<dbReference type="InterPro" id="IPR016039">
    <property type="entry name" value="Thiolase-like"/>
</dbReference>
<feature type="active site" description="Proton acceptor" evidence="12">
    <location>
        <position position="402"/>
    </location>
</feature>
<dbReference type="InterPro" id="IPR020617">
    <property type="entry name" value="Thiolase_C"/>
</dbReference>
<keyword evidence="7" id="KW-0443">Lipid metabolism</keyword>
<evidence type="ECO:0000256" key="13">
    <source>
        <dbReference type="RuleBase" id="RU003557"/>
    </source>
</evidence>
<gene>
    <name evidence="16" type="ORF">TRICI_002009</name>
</gene>
<dbReference type="InterPro" id="IPR050215">
    <property type="entry name" value="Thiolase-like_sf_Thiolase"/>
</dbReference>
<keyword evidence="9 13" id="KW-0012">Acyltransferase</keyword>
<comment type="caution">
    <text evidence="16">The sequence shown here is derived from an EMBL/GenBank/DDBJ whole genome shotgun (WGS) entry which is preliminary data.</text>
</comment>
<dbReference type="PANTHER" id="PTHR43853">
    <property type="entry name" value="3-KETOACYL-COA THIOLASE, PEROXISOMAL"/>
    <property type="match status" value="1"/>
</dbReference>
<dbReference type="PROSITE" id="PS00099">
    <property type="entry name" value="THIOLASE_3"/>
    <property type="match status" value="1"/>
</dbReference>
<dbReference type="GO" id="GO:0006635">
    <property type="term" value="P:fatty acid beta-oxidation"/>
    <property type="evidence" value="ECO:0007669"/>
    <property type="project" value="TreeGrafter"/>
</dbReference>
<evidence type="ECO:0000256" key="10">
    <source>
        <dbReference type="ARBA" id="ARBA00024073"/>
    </source>
</evidence>
<dbReference type="EMBL" id="SWFS01000137">
    <property type="protein sequence ID" value="KAA8915836.1"/>
    <property type="molecule type" value="Genomic_DNA"/>
</dbReference>
<evidence type="ECO:0000256" key="9">
    <source>
        <dbReference type="ARBA" id="ARBA00023315"/>
    </source>
</evidence>
<keyword evidence="17" id="KW-1185">Reference proteome</keyword>
<evidence type="ECO:0000259" key="15">
    <source>
        <dbReference type="Pfam" id="PF02803"/>
    </source>
</evidence>
<comment type="similarity">
    <text evidence="3 13">Belongs to the thiolase-like superfamily. Thiolase family.</text>
</comment>
<evidence type="ECO:0000256" key="7">
    <source>
        <dbReference type="ARBA" id="ARBA00023098"/>
    </source>
</evidence>
<dbReference type="CDD" id="cd00751">
    <property type="entry name" value="thiolase"/>
    <property type="match status" value="1"/>
</dbReference>
<protein>
    <recommendedName>
        <fullName evidence="10">acetyl-CoA C-acyltransferase</fullName>
        <ecNumber evidence="10">2.3.1.16</ecNumber>
    </recommendedName>
</protein>
<dbReference type="SUPFAM" id="SSF53901">
    <property type="entry name" value="Thiolase-like"/>
    <property type="match status" value="2"/>
</dbReference>
<evidence type="ECO:0000256" key="6">
    <source>
        <dbReference type="ARBA" id="ARBA00022946"/>
    </source>
</evidence>
<dbReference type="Pfam" id="PF00108">
    <property type="entry name" value="Thiolase_N"/>
    <property type="match status" value="1"/>
</dbReference>
<dbReference type="InterPro" id="IPR020616">
    <property type="entry name" value="Thiolase_N"/>
</dbReference>
<evidence type="ECO:0000256" key="11">
    <source>
        <dbReference type="ARBA" id="ARBA00047605"/>
    </source>
</evidence>
<dbReference type="OrthoDB" id="5404651at2759"/>
<dbReference type="PANTHER" id="PTHR43853:SF8">
    <property type="entry name" value="3-KETOACYL-COA THIOLASE, PEROXISOMAL"/>
    <property type="match status" value="1"/>
</dbReference>
<dbReference type="Gene3D" id="3.40.47.10">
    <property type="match status" value="2"/>
</dbReference>
<accession>A0A642V970</accession>
<sequence>MERLQNLSAQLQVNDAASIQKLSEKHPDDVVITAAYRTPITKGGKGAFRDMVSAELVLELMKAVLDKTKLDPKLIEDVVIGNVLQPGAGANEHRAACLAAGIPNTTPVQAVNRQCSSGLMAVNDIANKISTGQIDVGVGAGVESMSTAYGPKSQGAFPEVLKNHKEAAKCQIPMGFTSENVAKQWNISREEQDKFAASSYQKAEKAQKEGLFKEEILPITARLADDEDDSKVVEQLVSEDEGIRKGVTAESLGKLKPAFDKSGTTHAGNASQVSDGAGAVILMRRSVAEKLGQPIIGKYVHCKVVGVPPEVMGIGPGVAIPALLKSVGLTNDDIDIFEINEAFASQLLQSVQAANIPLDKVNPKGGAIAFGHPLGATGARQVSTLLTELKRTNKKAGVISMCIGSGMGAAALVLAE</sequence>
<dbReference type="PIRSF" id="PIRSF000429">
    <property type="entry name" value="Ac-CoA_Ac_transf"/>
    <property type="match status" value="1"/>
</dbReference>
<keyword evidence="5" id="KW-0276">Fatty acid metabolism</keyword>
<dbReference type="VEuPathDB" id="FungiDB:TRICI_002009"/>
<dbReference type="InterPro" id="IPR020610">
    <property type="entry name" value="Thiolase_AS"/>
</dbReference>
<dbReference type="GO" id="GO:0005777">
    <property type="term" value="C:peroxisome"/>
    <property type="evidence" value="ECO:0007669"/>
    <property type="project" value="UniProtKB-SubCell"/>
</dbReference>
<dbReference type="GO" id="GO:0003988">
    <property type="term" value="F:acetyl-CoA C-acyltransferase activity"/>
    <property type="evidence" value="ECO:0007669"/>
    <property type="project" value="UniProtKB-EC"/>
</dbReference>
<keyword evidence="8" id="KW-0576">Peroxisome</keyword>
<evidence type="ECO:0000259" key="14">
    <source>
        <dbReference type="Pfam" id="PF00108"/>
    </source>
</evidence>
<comment type="catalytic activity">
    <reaction evidence="11">
        <text>an acyl-CoA + acetyl-CoA = a 3-oxoacyl-CoA + CoA</text>
        <dbReference type="Rhea" id="RHEA:21564"/>
        <dbReference type="ChEBI" id="CHEBI:57287"/>
        <dbReference type="ChEBI" id="CHEBI:57288"/>
        <dbReference type="ChEBI" id="CHEBI:58342"/>
        <dbReference type="ChEBI" id="CHEBI:90726"/>
        <dbReference type="EC" id="2.3.1.16"/>
    </reaction>
</comment>
<evidence type="ECO:0000256" key="12">
    <source>
        <dbReference type="PIRSR" id="PIRSR000429-1"/>
    </source>
</evidence>
<organism evidence="16 17">
    <name type="scientific">Trichomonascus ciferrii</name>
    <dbReference type="NCBI Taxonomy" id="44093"/>
    <lineage>
        <taxon>Eukaryota</taxon>
        <taxon>Fungi</taxon>
        <taxon>Dikarya</taxon>
        <taxon>Ascomycota</taxon>
        <taxon>Saccharomycotina</taxon>
        <taxon>Dipodascomycetes</taxon>
        <taxon>Dipodascales</taxon>
        <taxon>Trichomonascaceae</taxon>
        <taxon>Trichomonascus</taxon>
        <taxon>Trichomonascus ciferrii complex</taxon>
    </lineage>
</organism>
<dbReference type="Pfam" id="PF02803">
    <property type="entry name" value="Thiolase_C"/>
    <property type="match status" value="1"/>
</dbReference>
<evidence type="ECO:0000256" key="3">
    <source>
        <dbReference type="ARBA" id="ARBA00010982"/>
    </source>
</evidence>
<dbReference type="Proteomes" id="UP000761534">
    <property type="component" value="Unassembled WGS sequence"/>
</dbReference>
<evidence type="ECO:0000256" key="2">
    <source>
        <dbReference type="ARBA" id="ARBA00004872"/>
    </source>
</evidence>
<dbReference type="PROSITE" id="PS00737">
    <property type="entry name" value="THIOLASE_2"/>
    <property type="match status" value="1"/>
</dbReference>
<evidence type="ECO:0000256" key="4">
    <source>
        <dbReference type="ARBA" id="ARBA00022679"/>
    </source>
</evidence>
<name>A0A642V970_9ASCO</name>
<evidence type="ECO:0000256" key="1">
    <source>
        <dbReference type="ARBA" id="ARBA00004275"/>
    </source>
</evidence>
<dbReference type="InterPro" id="IPR020613">
    <property type="entry name" value="Thiolase_CS"/>
</dbReference>
<proteinExistence type="inferred from homology"/>
<dbReference type="PROSITE" id="PS00098">
    <property type="entry name" value="THIOLASE_1"/>
    <property type="match status" value="1"/>
</dbReference>
<feature type="domain" description="Thiolase C-terminal" evidence="15">
    <location>
        <begin position="295"/>
        <end position="413"/>
    </location>
</feature>
<evidence type="ECO:0000256" key="5">
    <source>
        <dbReference type="ARBA" id="ARBA00022832"/>
    </source>
</evidence>
<dbReference type="GO" id="GO:0010124">
    <property type="term" value="P:phenylacetate catabolic process"/>
    <property type="evidence" value="ECO:0007669"/>
    <property type="project" value="TreeGrafter"/>
</dbReference>
<evidence type="ECO:0000256" key="8">
    <source>
        <dbReference type="ARBA" id="ARBA00023140"/>
    </source>
</evidence>
<keyword evidence="6" id="KW-0809">Transit peptide</keyword>
<keyword evidence="4 13" id="KW-0808">Transferase</keyword>
<dbReference type="AlphaFoldDB" id="A0A642V970"/>
<feature type="domain" description="Thiolase N-terminal" evidence="14">
    <location>
        <begin position="30"/>
        <end position="286"/>
    </location>
</feature>